<dbReference type="InterPro" id="IPR011032">
    <property type="entry name" value="GroES-like_sf"/>
</dbReference>
<accession>A0ABV9CH87</accession>
<dbReference type="Proteomes" id="UP001596004">
    <property type="component" value="Unassembled WGS sequence"/>
</dbReference>
<name>A0ABV9CH87_9ACTN</name>
<dbReference type="Gene3D" id="3.90.180.10">
    <property type="entry name" value="Medium-chain alcohol dehydrogenases, catalytic domain"/>
    <property type="match status" value="1"/>
</dbReference>
<dbReference type="EMBL" id="JBHSFP010000010">
    <property type="protein sequence ID" value="MFC4532539.1"/>
    <property type="molecule type" value="Genomic_DNA"/>
</dbReference>
<evidence type="ECO:0000256" key="1">
    <source>
        <dbReference type="ARBA" id="ARBA00022857"/>
    </source>
</evidence>
<keyword evidence="1" id="KW-0521">NADP</keyword>
<organism evidence="4 5">
    <name type="scientific">Sphaerisporangium dianthi</name>
    <dbReference type="NCBI Taxonomy" id="1436120"/>
    <lineage>
        <taxon>Bacteria</taxon>
        <taxon>Bacillati</taxon>
        <taxon>Actinomycetota</taxon>
        <taxon>Actinomycetes</taxon>
        <taxon>Streptosporangiales</taxon>
        <taxon>Streptosporangiaceae</taxon>
        <taxon>Sphaerisporangium</taxon>
    </lineage>
</organism>
<dbReference type="InterPro" id="IPR036291">
    <property type="entry name" value="NAD(P)-bd_dom_sf"/>
</dbReference>
<dbReference type="SUPFAM" id="SSF51735">
    <property type="entry name" value="NAD(P)-binding Rossmann-fold domains"/>
    <property type="match status" value="1"/>
</dbReference>
<protein>
    <submittedName>
        <fullName evidence="4">Zinc-binding alcohol dehydrogenase family protein</fullName>
    </submittedName>
</protein>
<keyword evidence="5" id="KW-1185">Reference proteome</keyword>
<evidence type="ECO:0000256" key="2">
    <source>
        <dbReference type="ARBA" id="ARBA00023002"/>
    </source>
</evidence>
<feature type="domain" description="Enoyl reductase (ER)" evidence="3">
    <location>
        <begin position="10"/>
        <end position="323"/>
    </location>
</feature>
<dbReference type="PANTHER" id="PTHR48106">
    <property type="entry name" value="QUINONE OXIDOREDUCTASE PIG3-RELATED"/>
    <property type="match status" value="1"/>
</dbReference>
<evidence type="ECO:0000259" key="3">
    <source>
        <dbReference type="SMART" id="SM00829"/>
    </source>
</evidence>
<dbReference type="SMART" id="SM00829">
    <property type="entry name" value="PKS_ER"/>
    <property type="match status" value="1"/>
</dbReference>
<dbReference type="InterPro" id="IPR013149">
    <property type="entry name" value="ADH-like_C"/>
</dbReference>
<dbReference type="Pfam" id="PF08240">
    <property type="entry name" value="ADH_N"/>
    <property type="match status" value="1"/>
</dbReference>
<gene>
    <name evidence="4" type="ORF">ACFO60_17330</name>
</gene>
<dbReference type="PANTHER" id="PTHR48106:SF13">
    <property type="entry name" value="QUINONE OXIDOREDUCTASE-RELATED"/>
    <property type="match status" value="1"/>
</dbReference>
<evidence type="ECO:0000313" key="5">
    <source>
        <dbReference type="Proteomes" id="UP001596004"/>
    </source>
</evidence>
<dbReference type="InterPro" id="IPR002364">
    <property type="entry name" value="Quin_OxRdtase/zeta-crystal_CS"/>
</dbReference>
<dbReference type="RefSeq" id="WP_380841371.1">
    <property type="nucleotide sequence ID" value="NZ_JBHSFP010000010.1"/>
</dbReference>
<dbReference type="SUPFAM" id="SSF50129">
    <property type="entry name" value="GroES-like"/>
    <property type="match status" value="1"/>
</dbReference>
<sequence>MRRIRYHRHGGPEVLTMEEAEVPAPGPGQVLIRAEAIGANFVDTVFRRGTAGGSAFRRPLPGLLTGDVVGTVEAAGPGVDIRLTGRRVAALVSEDAFADYVVTDARWLAEVPSGLDDGAASMLPMAAPVALRILRTGRLAPGETVLVHAAAGGIGHLAVQLARLLGAGRVIGVTGSAEKLDFIREHGADTAVDHTDDAWPDRVREAAPDGVDLVLDSVGGDVLRRGFDLMAPFGRVVVYGAASGELSQISVGSLFALRSVTGFSLLAWRAADPAGAREEMDEVAGHFAAGRLRATVHARLPLAEAATAHRLLEERSHRGRILLLP</sequence>
<comment type="caution">
    <text evidence="4">The sequence shown here is derived from an EMBL/GenBank/DDBJ whole genome shotgun (WGS) entry which is preliminary data.</text>
</comment>
<dbReference type="Pfam" id="PF00107">
    <property type="entry name" value="ADH_zinc_N"/>
    <property type="match status" value="1"/>
</dbReference>
<dbReference type="InterPro" id="IPR020843">
    <property type="entry name" value="ER"/>
</dbReference>
<proteinExistence type="predicted"/>
<dbReference type="PROSITE" id="PS01162">
    <property type="entry name" value="QOR_ZETA_CRYSTAL"/>
    <property type="match status" value="1"/>
</dbReference>
<reference evidence="5" key="1">
    <citation type="journal article" date="2019" name="Int. J. Syst. Evol. Microbiol.">
        <title>The Global Catalogue of Microorganisms (GCM) 10K type strain sequencing project: providing services to taxonomists for standard genome sequencing and annotation.</title>
        <authorList>
            <consortium name="The Broad Institute Genomics Platform"/>
            <consortium name="The Broad Institute Genome Sequencing Center for Infectious Disease"/>
            <person name="Wu L."/>
            <person name="Ma J."/>
        </authorList>
    </citation>
    <scope>NUCLEOTIDE SEQUENCE [LARGE SCALE GENOMIC DNA]</scope>
    <source>
        <strain evidence="5">CGMCC 4.7132</strain>
    </source>
</reference>
<evidence type="ECO:0000313" key="4">
    <source>
        <dbReference type="EMBL" id="MFC4532539.1"/>
    </source>
</evidence>
<dbReference type="InterPro" id="IPR013154">
    <property type="entry name" value="ADH-like_N"/>
</dbReference>
<keyword evidence="2" id="KW-0560">Oxidoreductase</keyword>
<dbReference type="Gene3D" id="3.40.50.720">
    <property type="entry name" value="NAD(P)-binding Rossmann-like Domain"/>
    <property type="match status" value="1"/>
</dbReference>